<protein>
    <submittedName>
        <fullName evidence="1">LRR-RLK</fullName>
    </submittedName>
</protein>
<organism evidence="1">
    <name type="scientific">Rhizophora mucronata</name>
    <name type="common">Asiatic mangrove</name>
    <dbReference type="NCBI Taxonomy" id="61149"/>
    <lineage>
        <taxon>Eukaryota</taxon>
        <taxon>Viridiplantae</taxon>
        <taxon>Streptophyta</taxon>
        <taxon>Embryophyta</taxon>
        <taxon>Tracheophyta</taxon>
        <taxon>Spermatophyta</taxon>
        <taxon>Magnoliopsida</taxon>
        <taxon>eudicotyledons</taxon>
        <taxon>Gunneridae</taxon>
        <taxon>Pentapetalae</taxon>
        <taxon>rosids</taxon>
        <taxon>fabids</taxon>
        <taxon>Malpighiales</taxon>
        <taxon>Rhizophoraceae</taxon>
        <taxon>Rhizophora</taxon>
    </lineage>
</organism>
<reference evidence="1" key="1">
    <citation type="submission" date="2018-02" db="EMBL/GenBank/DDBJ databases">
        <title>Rhizophora mucronata_Transcriptome.</title>
        <authorList>
            <person name="Meera S.P."/>
            <person name="Sreeshan A."/>
            <person name="Augustine A."/>
        </authorList>
    </citation>
    <scope>NUCLEOTIDE SEQUENCE</scope>
    <source>
        <tissue evidence="1">Leaf</tissue>
    </source>
</reference>
<name>A0A2P2MSY2_RHIMU</name>
<dbReference type="EMBL" id="GGEC01052842">
    <property type="protein sequence ID" value="MBX33326.1"/>
    <property type="molecule type" value="Transcribed_RNA"/>
</dbReference>
<dbReference type="AlphaFoldDB" id="A0A2P2MSY2"/>
<accession>A0A2P2MSY2</accession>
<proteinExistence type="predicted"/>
<sequence length="109" mass="12575">MPNLLQYQHRSCASWASPTSTGILQDQIKHEQDYCSPCTRTPTTTDFLQHNIHRALQDGSVVEQISCQSHSQTHGSLALISWRAALRQLWCHLKESPYKLNQNHLLQFY</sequence>
<evidence type="ECO:0000313" key="1">
    <source>
        <dbReference type="EMBL" id="MBX33326.1"/>
    </source>
</evidence>